<protein>
    <submittedName>
        <fullName evidence="7">Sulfite oxidase</fullName>
    </submittedName>
</protein>
<dbReference type="GO" id="GO:0006790">
    <property type="term" value="P:sulfur compound metabolic process"/>
    <property type="evidence" value="ECO:0007669"/>
    <property type="project" value="TreeGrafter"/>
</dbReference>
<dbReference type="Proteomes" id="UP000523955">
    <property type="component" value="Unassembled WGS sequence"/>
</dbReference>
<dbReference type="InterPro" id="IPR036374">
    <property type="entry name" value="OxRdtase_Mopterin-bd_sf"/>
</dbReference>
<dbReference type="SUPFAM" id="SSF56524">
    <property type="entry name" value="Oxidoreductase molybdopterin-binding domain"/>
    <property type="match status" value="1"/>
</dbReference>
<dbReference type="EMBL" id="JACKXE010000001">
    <property type="protein sequence ID" value="MBB6626915.1"/>
    <property type="molecule type" value="Genomic_DNA"/>
</dbReference>
<dbReference type="PANTHER" id="PTHR19372">
    <property type="entry name" value="SULFITE REDUCTASE"/>
    <property type="match status" value="1"/>
</dbReference>
<dbReference type="GO" id="GO:0008482">
    <property type="term" value="F:sulfite oxidase activity"/>
    <property type="evidence" value="ECO:0007669"/>
    <property type="project" value="TreeGrafter"/>
</dbReference>
<dbReference type="InterPro" id="IPR008335">
    <property type="entry name" value="Mopterin_OxRdtase_euk"/>
</dbReference>
<comment type="cofactor">
    <cofactor evidence="1">
        <name>Mo-molybdopterin</name>
        <dbReference type="ChEBI" id="CHEBI:71302"/>
    </cofactor>
</comment>
<dbReference type="InterPro" id="IPR014756">
    <property type="entry name" value="Ig_E-set"/>
</dbReference>
<dbReference type="InterPro" id="IPR000572">
    <property type="entry name" value="OxRdtase_Mopterin-bd_dom"/>
</dbReference>
<dbReference type="Gene3D" id="3.90.420.10">
    <property type="entry name" value="Oxidoreductase, molybdopterin-binding domain"/>
    <property type="match status" value="1"/>
</dbReference>
<evidence type="ECO:0000256" key="2">
    <source>
        <dbReference type="ARBA" id="ARBA00022505"/>
    </source>
</evidence>
<keyword evidence="3" id="KW-0479">Metal-binding</keyword>
<dbReference type="RefSeq" id="WP_185252134.1">
    <property type="nucleotide sequence ID" value="NZ_JACKXE010000001.1"/>
</dbReference>
<dbReference type="CDD" id="cd02110">
    <property type="entry name" value="SO_family_Moco_dimer"/>
    <property type="match status" value="1"/>
</dbReference>
<organism evidence="7 8">
    <name type="scientific">Nocardioides luti</name>
    <dbReference type="NCBI Taxonomy" id="2761101"/>
    <lineage>
        <taxon>Bacteria</taxon>
        <taxon>Bacillati</taxon>
        <taxon>Actinomycetota</taxon>
        <taxon>Actinomycetes</taxon>
        <taxon>Propionibacteriales</taxon>
        <taxon>Nocardioidaceae</taxon>
        <taxon>Nocardioides</taxon>
    </lineage>
</organism>
<keyword evidence="8" id="KW-1185">Reference proteome</keyword>
<dbReference type="InterPro" id="IPR005066">
    <property type="entry name" value="MoCF_OxRdtse_dimer"/>
</dbReference>
<evidence type="ECO:0000313" key="8">
    <source>
        <dbReference type="Proteomes" id="UP000523955"/>
    </source>
</evidence>
<dbReference type="Gene3D" id="2.60.40.650">
    <property type="match status" value="1"/>
</dbReference>
<dbReference type="PRINTS" id="PR00407">
    <property type="entry name" value="EUMOPTERIN"/>
</dbReference>
<dbReference type="GO" id="GO:0043546">
    <property type="term" value="F:molybdopterin cofactor binding"/>
    <property type="evidence" value="ECO:0007669"/>
    <property type="project" value="TreeGrafter"/>
</dbReference>
<dbReference type="SUPFAM" id="SSF81296">
    <property type="entry name" value="E set domains"/>
    <property type="match status" value="1"/>
</dbReference>
<dbReference type="GO" id="GO:0030151">
    <property type="term" value="F:molybdenum ion binding"/>
    <property type="evidence" value="ECO:0007669"/>
    <property type="project" value="InterPro"/>
</dbReference>
<proteinExistence type="predicted"/>
<reference evidence="7 8" key="1">
    <citation type="submission" date="2020-08" db="EMBL/GenBank/DDBJ databases">
        <authorList>
            <person name="Seo M.-J."/>
        </authorList>
    </citation>
    <scope>NUCLEOTIDE SEQUENCE [LARGE SCALE GENOMIC DNA]</scope>
    <source>
        <strain evidence="7 8">KIGAM211</strain>
    </source>
</reference>
<dbReference type="PANTHER" id="PTHR19372:SF7">
    <property type="entry name" value="SULFITE OXIDASE, MITOCHONDRIAL"/>
    <property type="match status" value="1"/>
</dbReference>
<comment type="caution">
    <text evidence="7">The sequence shown here is derived from an EMBL/GenBank/DDBJ whole genome shotgun (WGS) entry which is preliminary data.</text>
</comment>
<dbReference type="AlphaFoldDB" id="A0A7X0RGJ1"/>
<feature type="domain" description="Oxidoreductase molybdopterin-binding" evidence="5">
    <location>
        <begin position="45"/>
        <end position="223"/>
    </location>
</feature>
<gene>
    <name evidence="7" type="ORF">H5V45_06230</name>
</gene>
<evidence type="ECO:0000259" key="5">
    <source>
        <dbReference type="Pfam" id="PF00174"/>
    </source>
</evidence>
<dbReference type="Pfam" id="PF03404">
    <property type="entry name" value="Mo-co_dimer"/>
    <property type="match status" value="1"/>
</dbReference>
<evidence type="ECO:0000256" key="4">
    <source>
        <dbReference type="ARBA" id="ARBA00023002"/>
    </source>
</evidence>
<sequence>MLRDRHDRPVDGGDWFIQHGTDVETRWNADVPHLTPTDHFFVRNHTEPPHVDPETWRLVVSGDGVVGETSYSLDDLKSFTSHTYERALECTGNGRSLFGSQQGTERPGTQWQMGAIGVARWTGVPLRTVLRHAGLTGDAVQVMPVGLDARYVDDGIDHGHVRRPLPIGKALDDTLVAWEMNGEPLPLDHGFPVRLVVPGWVGIASIKWLGELQVTTSVVDSPWNTRWYRMHGEGWSGDAAVLDRMPPKSIVDVTGDPEVGRMAVLRGRAWSGEATIRMVEVSTDGGRTWEEASLTGSNEPSSWVEWEHPWTPVASGEQVLVTRATDSLGRTQPEVAADNDDGYFFGAAVRHRVTVRAEVSTPAGASGRPAPVG</sequence>
<dbReference type="Pfam" id="PF00174">
    <property type="entry name" value="Oxidored_molyb"/>
    <property type="match status" value="1"/>
</dbReference>
<keyword evidence="4" id="KW-0560">Oxidoreductase</keyword>
<evidence type="ECO:0000313" key="7">
    <source>
        <dbReference type="EMBL" id="MBB6626915.1"/>
    </source>
</evidence>
<dbReference type="GO" id="GO:0020037">
    <property type="term" value="F:heme binding"/>
    <property type="evidence" value="ECO:0007669"/>
    <property type="project" value="TreeGrafter"/>
</dbReference>
<accession>A0A7X0RGJ1</accession>
<feature type="domain" description="Moybdenum cofactor oxidoreductase dimerisation" evidence="6">
    <location>
        <begin position="261"/>
        <end position="340"/>
    </location>
</feature>
<evidence type="ECO:0000256" key="1">
    <source>
        <dbReference type="ARBA" id="ARBA00001924"/>
    </source>
</evidence>
<name>A0A7X0RGJ1_9ACTN</name>
<evidence type="ECO:0000256" key="3">
    <source>
        <dbReference type="ARBA" id="ARBA00022723"/>
    </source>
</evidence>
<evidence type="ECO:0000259" key="6">
    <source>
        <dbReference type="Pfam" id="PF03404"/>
    </source>
</evidence>
<keyword evidence="2" id="KW-0500">Molybdenum</keyword>